<evidence type="ECO:0000256" key="1">
    <source>
        <dbReference type="SAM" id="MobiDB-lite"/>
    </source>
</evidence>
<proteinExistence type="predicted"/>
<evidence type="ECO:0000313" key="3">
    <source>
        <dbReference type="Proteomes" id="UP000325466"/>
    </source>
</evidence>
<feature type="region of interest" description="Disordered" evidence="1">
    <location>
        <begin position="1"/>
        <end position="69"/>
    </location>
</feature>
<accession>A0ABQ0YM40</accession>
<reference evidence="2 3" key="1">
    <citation type="journal article" date="2018" name="Biodegradation">
        <title>1,4-Dioxane degradation characteristics of Rhodococcus aetherivorans JCM 14343.</title>
        <authorList>
            <person name="Inoue D."/>
            <person name="Tsunoda T."/>
            <person name="Yamamoto N."/>
            <person name="Ike M."/>
            <person name="Sei K."/>
        </authorList>
    </citation>
    <scope>NUCLEOTIDE SEQUENCE [LARGE SCALE GENOMIC DNA]</scope>
    <source>
        <strain evidence="2 3">JCM 14343</strain>
    </source>
</reference>
<dbReference type="Proteomes" id="UP000325466">
    <property type="component" value="Unassembled WGS sequence"/>
</dbReference>
<organism evidence="2 3">
    <name type="scientific">Rhodococcus aetherivorans</name>
    <dbReference type="NCBI Taxonomy" id="191292"/>
    <lineage>
        <taxon>Bacteria</taxon>
        <taxon>Bacillati</taxon>
        <taxon>Actinomycetota</taxon>
        <taxon>Actinomycetes</taxon>
        <taxon>Mycobacteriales</taxon>
        <taxon>Nocardiaceae</taxon>
        <taxon>Rhodococcus</taxon>
    </lineage>
</organism>
<comment type="caution">
    <text evidence="2">The sequence shown here is derived from an EMBL/GenBank/DDBJ whole genome shotgun (WGS) entry which is preliminary data.</text>
</comment>
<sequence length="100" mass="10819">MAPKQPARAVTRPSPQGRARDARKWCDVSAPRGLPLVQSRTTRRRRGPGLPARMPGGVTSLPGSRPEATIATNRSHGMSLELVPPLFLRAGVFRLGSAWL</sequence>
<name>A0ABQ0YM40_9NOCA</name>
<protein>
    <submittedName>
        <fullName evidence="2">Uncharacterized protein</fullName>
    </submittedName>
</protein>
<evidence type="ECO:0000313" key="2">
    <source>
        <dbReference type="EMBL" id="GES37637.1"/>
    </source>
</evidence>
<dbReference type="EMBL" id="BLAH01000086">
    <property type="protein sequence ID" value="GES37637.1"/>
    <property type="molecule type" value="Genomic_DNA"/>
</dbReference>
<keyword evidence="3" id="KW-1185">Reference proteome</keyword>
<gene>
    <name evidence="2" type="ORF">RAJCM14343_2892</name>
</gene>